<sequence>MGQQASKPEPGKTVQVIGAGLPRTGTASFSQALAILLDGPVYHGGTQTTIGPETNVLSWIDILNRAPVRSEADRKYIDETLRKVTAGYVGLTDTPNHCFVEELMDIYPDAKVICTVRNPDSWAVSIDKLSNTVTKGTNRFLRFALFLVPGLRYFHDYIDLLNAGRWGELYGPPDEGKVYIHGRAVWDRHMEYLHRVVPKAKLIFFDVRGGWEPLCKALDVPVPQDIEFPRINDAEATETFAKAQVRKGLLRWAVALGAAAVMAVGTIPAVRLFE</sequence>
<proteinExistence type="predicted"/>
<evidence type="ECO:0000313" key="1">
    <source>
        <dbReference type="EMBL" id="KAK3686757.1"/>
    </source>
</evidence>
<dbReference type="Proteomes" id="UP001281147">
    <property type="component" value="Unassembled WGS sequence"/>
</dbReference>
<keyword evidence="2" id="KW-1185">Reference proteome</keyword>
<protein>
    <submittedName>
        <fullName evidence="1">Uncharacterized protein</fullName>
    </submittedName>
</protein>
<dbReference type="EMBL" id="JAUTXU010000304">
    <property type="protein sequence ID" value="KAK3686757.1"/>
    <property type="molecule type" value="Genomic_DNA"/>
</dbReference>
<reference evidence="1" key="1">
    <citation type="submission" date="2023-07" db="EMBL/GenBank/DDBJ databases">
        <title>Black Yeasts Isolated from many extreme environments.</title>
        <authorList>
            <person name="Coleine C."/>
            <person name="Stajich J.E."/>
            <person name="Selbmann L."/>
        </authorList>
    </citation>
    <scope>NUCLEOTIDE SEQUENCE</scope>
    <source>
        <strain evidence="1">CCFEE 5714</strain>
    </source>
</reference>
<name>A0ACC3MFT2_9PEZI</name>
<accession>A0ACC3MFT2</accession>
<organism evidence="1 2">
    <name type="scientific">Vermiconidia calcicola</name>
    <dbReference type="NCBI Taxonomy" id="1690605"/>
    <lineage>
        <taxon>Eukaryota</taxon>
        <taxon>Fungi</taxon>
        <taxon>Dikarya</taxon>
        <taxon>Ascomycota</taxon>
        <taxon>Pezizomycotina</taxon>
        <taxon>Dothideomycetes</taxon>
        <taxon>Dothideomycetidae</taxon>
        <taxon>Mycosphaerellales</taxon>
        <taxon>Extremaceae</taxon>
        <taxon>Vermiconidia</taxon>
    </lineage>
</organism>
<comment type="caution">
    <text evidence="1">The sequence shown here is derived from an EMBL/GenBank/DDBJ whole genome shotgun (WGS) entry which is preliminary data.</text>
</comment>
<gene>
    <name evidence="1" type="ORF">LTR37_019507</name>
</gene>
<evidence type="ECO:0000313" key="2">
    <source>
        <dbReference type="Proteomes" id="UP001281147"/>
    </source>
</evidence>